<dbReference type="Proteomes" id="UP000287651">
    <property type="component" value="Unassembled WGS sequence"/>
</dbReference>
<dbReference type="EMBL" id="AMZH03009710">
    <property type="protein sequence ID" value="RRT56261.1"/>
    <property type="molecule type" value="Genomic_DNA"/>
</dbReference>
<comment type="caution">
    <text evidence="1">The sequence shown here is derived from an EMBL/GenBank/DDBJ whole genome shotgun (WGS) entry which is preliminary data.</text>
</comment>
<protein>
    <submittedName>
        <fullName evidence="1">Uncharacterized protein</fullName>
    </submittedName>
</protein>
<name>A0A426YX51_ENSVE</name>
<sequence>MSWAASDLFDPDVGGSFANGDAVVAGLYAGVDHGHVARFLDVDAVGVGAVSRGADGRALYLDAAAAKDGDVEELAVKRGQAADQYLLGFGYCQ</sequence>
<dbReference type="AlphaFoldDB" id="A0A426YX51"/>
<accession>A0A426YX51</accession>
<organism evidence="1 2">
    <name type="scientific">Ensete ventricosum</name>
    <name type="common">Abyssinian banana</name>
    <name type="synonym">Musa ensete</name>
    <dbReference type="NCBI Taxonomy" id="4639"/>
    <lineage>
        <taxon>Eukaryota</taxon>
        <taxon>Viridiplantae</taxon>
        <taxon>Streptophyta</taxon>
        <taxon>Embryophyta</taxon>
        <taxon>Tracheophyta</taxon>
        <taxon>Spermatophyta</taxon>
        <taxon>Magnoliopsida</taxon>
        <taxon>Liliopsida</taxon>
        <taxon>Zingiberales</taxon>
        <taxon>Musaceae</taxon>
        <taxon>Ensete</taxon>
    </lineage>
</organism>
<evidence type="ECO:0000313" key="2">
    <source>
        <dbReference type="Proteomes" id="UP000287651"/>
    </source>
</evidence>
<proteinExistence type="predicted"/>
<evidence type="ECO:0000313" key="1">
    <source>
        <dbReference type="EMBL" id="RRT56261.1"/>
    </source>
</evidence>
<reference evidence="1 2" key="1">
    <citation type="journal article" date="2014" name="Agronomy (Basel)">
        <title>A Draft Genome Sequence for Ensete ventricosum, the Drought-Tolerant Tree Against Hunger.</title>
        <authorList>
            <person name="Harrison J."/>
            <person name="Moore K.A."/>
            <person name="Paszkiewicz K."/>
            <person name="Jones T."/>
            <person name="Grant M."/>
            <person name="Ambacheew D."/>
            <person name="Muzemil S."/>
            <person name="Studholme D.J."/>
        </authorList>
    </citation>
    <scope>NUCLEOTIDE SEQUENCE [LARGE SCALE GENOMIC DNA]</scope>
</reference>
<gene>
    <name evidence="1" type="ORF">B296_00024064</name>
</gene>